<dbReference type="Gene3D" id="1.10.10.60">
    <property type="entry name" value="Homeodomain-like"/>
    <property type="match status" value="1"/>
</dbReference>
<accession>A0ABW2FUB2</accession>
<dbReference type="InterPro" id="IPR009057">
    <property type="entry name" value="Homeodomain-like_sf"/>
</dbReference>
<dbReference type="InterPro" id="IPR050109">
    <property type="entry name" value="HTH-type_TetR-like_transc_reg"/>
</dbReference>
<keyword evidence="3" id="KW-0804">Transcription</keyword>
<comment type="caution">
    <text evidence="7">The sequence shown here is derived from an EMBL/GenBank/DDBJ whole genome shotgun (WGS) entry which is preliminary data.</text>
</comment>
<dbReference type="PANTHER" id="PTHR30055:SF151">
    <property type="entry name" value="TRANSCRIPTIONAL REGULATORY PROTEIN"/>
    <property type="match status" value="1"/>
</dbReference>
<evidence type="ECO:0000256" key="4">
    <source>
        <dbReference type="PROSITE-ProRule" id="PRU00335"/>
    </source>
</evidence>
<dbReference type="InterPro" id="IPR001647">
    <property type="entry name" value="HTH_TetR"/>
</dbReference>
<dbReference type="InterPro" id="IPR004111">
    <property type="entry name" value="Repressor_TetR_C"/>
</dbReference>
<evidence type="ECO:0000259" key="6">
    <source>
        <dbReference type="PROSITE" id="PS50977"/>
    </source>
</evidence>
<dbReference type="EMBL" id="JBHTAJ010000024">
    <property type="protein sequence ID" value="MFC7180849.1"/>
    <property type="molecule type" value="Genomic_DNA"/>
</dbReference>
<feature type="region of interest" description="Disordered" evidence="5">
    <location>
        <begin position="1"/>
        <end position="27"/>
    </location>
</feature>
<reference evidence="8" key="1">
    <citation type="journal article" date="2019" name="Int. J. Syst. Evol. Microbiol.">
        <title>The Global Catalogue of Microorganisms (GCM) 10K type strain sequencing project: providing services to taxonomists for standard genome sequencing and annotation.</title>
        <authorList>
            <consortium name="The Broad Institute Genomics Platform"/>
            <consortium name="The Broad Institute Genome Sequencing Center for Infectious Disease"/>
            <person name="Wu L."/>
            <person name="Ma J."/>
        </authorList>
    </citation>
    <scope>NUCLEOTIDE SEQUENCE [LARGE SCALE GENOMIC DNA]</scope>
    <source>
        <strain evidence="8">CGMCC 1.12859</strain>
    </source>
</reference>
<dbReference type="PANTHER" id="PTHR30055">
    <property type="entry name" value="HTH-TYPE TRANSCRIPTIONAL REGULATOR RUTR"/>
    <property type="match status" value="1"/>
</dbReference>
<name>A0ABW2FUB2_9ACTN</name>
<keyword evidence="8" id="KW-1185">Reference proteome</keyword>
<gene>
    <name evidence="7" type="ORF">ACFQMG_14925</name>
</gene>
<dbReference type="PROSITE" id="PS50977">
    <property type="entry name" value="HTH_TETR_2"/>
    <property type="match status" value="1"/>
</dbReference>
<sequence length="261" mass="28237">MPDKPRDPGVSVWLAPPKDRRRGTAPAGLNRDRIVRAAVALLDADGVQAFSMRRLAAELEVTAMSVYWHVDNKDDLLELALDDVLGELRIPPFGADDDWRGHLRTLAHQYRRCFQGHPWAAQLASRFLAVGPNALFFSTSAIGAMTRSGLPGDQLAGALGLLFQFTYGFAIVESQWVLRVRASGMDEDDFHRRVFGIVAQVDARFLENEDLVASHVDGGVAAARDRQFEVGLDLALAGIEAAITASTGGPGNAPDHGGGLR</sequence>
<dbReference type="Pfam" id="PF02909">
    <property type="entry name" value="TetR_C_1"/>
    <property type="match status" value="1"/>
</dbReference>
<dbReference type="SUPFAM" id="SSF48498">
    <property type="entry name" value="Tetracyclin repressor-like, C-terminal domain"/>
    <property type="match status" value="1"/>
</dbReference>
<dbReference type="RefSeq" id="WP_345705192.1">
    <property type="nucleotide sequence ID" value="NZ_BAABKV010000001.1"/>
</dbReference>
<evidence type="ECO:0000313" key="8">
    <source>
        <dbReference type="Proteomes" id="UP001596435"/>
    </source>
</evidence>
<dbReference type="Gene3D" id="1.10.357.10">
    <property type="entry name" value="Tetracycline Repressor, domain 2"/>
    <property type="match status" value="1"/>
</dbReference>
<evidence type="ECO:0000256" key="2">
    <source>
        <dbReference type="ARBA" id="ARBA00023125"/>
    </source>
</evidence>
<organism evidence="7 8">
    <name type="scientific">Kitasatospora paranensis</name>
    <dbReference type="NCBI Taxonomy" id="258053"/>
    <lineage>
        <taxon>Bacteria</taxon>
        <taxon>Bacillati</taxon>
        <taxon>Actinomycetota</taxon>
        <taxon>Actinomycetes</taxon>
        <taxon>Kitasatosporales</taxon>
        <taxon>Streptomycetaceae</taxon>
        <taxon>Kitasatospora</taxon>
    </lineage>
</organism>
<proteinExistence type="predicted"/>
<dbReference type="SUPFAM" id="SSF46689">
    <property type="entry name" value="Homeodomain-like"/>
    <property type="match status" value="1"/>
</dbReference>
<dbReference type="Pfam" id="PF00440">
    <property type="entry name" value="TetR_N"/>
    <property type="match status" value="1"/>
</dbReference>
<feature type="DNA-binding region" description="H-T-H motif" evidence="4">
    <location>
        <begin position="51"/>
        <end position="70"/>
    </location>
</feature>
<keyword evidence="1" id="KW-0805">Transcription regulation</keyword>
<evidence type="ECO:0000256" key="1">
    <source>
        <dbReference type="ARBA" id="ARBA00023015"/>
    </source>
</evidence>
<feature type="domain" description="HTH tetR-type" evidence="6">
    <location>
        <begin position="28"/>
        <end position="88"/>
    </location>
</feature>
<evidence type="ECO:0000256" key="5">
    <source>
        <dbReference type="SAM" id="MobiDB-lite"/>
    </source>
</evidence>
<keyword evidence="2 4" id="KW-0238">DNA-binding</keyword>
<protein>
    <submittedName>
        <fullName evidence="7">TetR/AcrR family transcriptional regulator</fullName>
    </submittedName>
</protein>
<evidence type="ECO:0000256" key="3">
    <source>
        <dbReference type="ARBA" id="ARBA00023163"/>
    </source>
</evidence>
<evidence type="ECO:0000313" key="7">
    <source>
        <dbReference type="EMBL" id="MFC7180849.1"/>
    </source>
</evidence>
<dbReference type="InterPro" id="IPR036271">
    <property type="entry name" value="Tet_transcr_reg_TetR-rel_C_sf"/>
</dbReference>
<dbReference type="Proteomes" id="UP001596435">
    <property type="component" value="Unassembled WGS sequence"/>
</dbReference>